<dbReference type="InterPro" id="IPR001645">
    <property type="entry name" value="Folylpolyglutamate_synth"/>
</dbReference>
<dbReference type="AlphaFoldDB" id="A0A3N5CG12"/>
<dbReference type="RefSeq" id="WP_123807651.1">
    <property type="nucleotide sequence ID" value="NZ_RKRK01000002.1"/>
</dbReference>
<dbReference type="PANTHER" id="PTHR11136">
    <property type="entry name" value="FOLYLPOLYGLUTAMATE SYNTHASE-RELATED"/>
    <property type="match status" value="1"/>
</dbReference>
<evidence type="ECO:0000256" key="5">
    <source>
        <dbReference type="ARBA" id="ARBA00022723"/>
    </source>
</evidence>
<dbReference type="EMBL" id="RKRK01000002">
    <property type="protein sequence ID" value="RPF58215.1"/>
    <property type="molecule type" value="Genomic_DNA"/>
</dbReference>
<accession>A0A3N5CG12</accession>
<keyword evidence="7 11" id="KW-0067">ATP-binding</keyword>
<evidence type="ECO:0000256" key="10">
    <source>
        <dbReference type="ARBA" id="ARBA00047493"/>
    </source>
</evidence>
<dbReference type="OrthoDB" id="9809356at2"/>
<sequence length="419" mass="47705">MNYLDSLYWILEREKHGIKPGIKRMQWMLDAMDNPQDNIKGIHVVGTNGKGSTVTFLRLALVHNGYEVGTFTSPHIDTFNERISINGEPISDDDIAFIATKVREVVEQLETQTTLGAPTEFEVITMMMFYYFGAVRTVDFVVVEAGLGALNDSTNVFKPILSILTSISLDHTNILGETMLDIAKDKGAVVKLGVPFVYHVDDLELEGYMNNVVEKNHTKGIKLNRDFVVVHNEKEFNFRWNEYEFNDIELEMKGTHQHNNASLAIASLVELHKRGVATIDFNKMIDGIEEAKWQGRIETIREEPLTIVDGAHNTESIQALIDTMEMYYPDREITILFSAIDGKPIRTMIEQLEPIAKEFFVTTFDYPKALPADSLYEEVDHDYKGIVKDYQEFIEHFEGDLLLVTGSLYFVSQVKEGMK</sequence>
<comment type="cofactor">
    <cofactor evidence="1">
        <name>Mg(2+)</name>
        <dbReference type="ChEBI" id="CHEBI:18420"/>
    </cofactor>
</comment>
<evidence type="ECO:0000256" key="3">
    <source>
        <dbReference type="ARBA" id="ARBA00013025"/>
    </source>
</evidence>
<evidence type="ECO:0000256" key="7">
    <source>
        <dbReference type="ARBA" id="ARBA00022840"/>
    </source>
</evidence>
<dbReference type="GO" id="GO:0008841">
    <property type="term" value="F:dihydrofolate synthase activity"/>
    <property type="evidence" value="ECO:0007669"/>
    <property type="project" value="TreeGrafter"/>
</dbReference>
<proteinExistence type="inferred from homology"/>
<keyword evidence="8" id="KW-0460">Magnesium</keyword>
<protein>
    <recommendedName>
        <fullName evidence="3">tetrahydrofolate synthase</fullName>
        <ecNumber evidence="3">6.3.2.17</ecNumber>
    </recommendedName>
    <alternativeName>
        <fullName evidence="9">Tetrahydrofolylpolyglutamate synthase</fullName>
    </alternativeName>
</protein>
<dbReference type="InterPro" id="IPR036565">
    <property type="entry name" value="Mur-like_cat_sf"/>
</dbReference>
<dbReference type="GO" id="GO:0046872">
    <property type="term" value="F:metal ion binding"/>
    <property type="evidence" value="ECO:0007669"/>
    <property type="project" value="UniProtKB-KW"/>
</dbReference>
<dbReference type="EC" id="6.3.2.17" evidence="3"/>
<dbReference type="GO" id="GO:0005524">
    <property type="term" value="F:ATP binding"/>
    <property type="evidence" value="ECO:0007669"/>
    <property type="project" value="UniProtKB-KW"/>
</dbReference>
<evidence type="ECO:0000256" key="9">
    <source>
        <dbReference type="ARBA" id="ARBA00030592"/>
    </source>
</evidence>
<dbReference type="PIRSF" id="PIRSF001563">
    <property type="entry name" value="Folylpolyglu_synth"/>
    <property type="match status" value="1"/>
</dbReference>
<evidence type="ECO:0000259" key="13">
    <source>
        <dbReference type="Pfam" id="PF08245"/>
    </source>
</evidence>
<dbReference type="Gene3D" id="3.40.1190.10">
    <property type="entry name" value="Mur-like, catalytic domain"/>
    <property type="match status" value="1"/>
</dbReference>
<evidence type="ECO:0000256" key="1">
    <source>
        <dbReference type="ARBA" id="ARBA00001946"/>
    </source>
</evidence>
<dbReference type="InterPro" id="IPR036615">
    <property type="entry name" value="Mur_ligase_C_dom_sf"/>
</dbReference>
<name>A0A3N5CG12_9BACL</name>
<comment type="caution">
    <text evidence="14">The sequence shown here is derived from an EMBL/GenBank/DDBJ whole genome shotgun (WGS) entry which is preliminary data.</text>
</comment>
<feature type="domain" description="Mur ligase central" evidence="13">
    <location>
        <begin position="44"/>
        <end position="267"/>
    </location>
</feature>
<dbReference type="GO" id="GO:0004326">
    <property type="term" value="F:tetrahydrofolylpolyglutamate synthase activity"/>
    <property type="evidence" value="ECO:0007669"/>
    <property type="project" value="UniProtKB-EC"/>
</dbReference>
<gene>
    <name evidence="14" type="ORF">EDD62_0858</name>
</gene>
<dbReference type="InterPro" id="IPR004101">
    <property type="entry name" value="Mur_ligase_C"/>
</dbReference>
<dbReference type="NCBIfam" id="TIGR01499">
    <property type="entry name" value="folC"/>
    <property type="match status" value="1"/>
</dbReference>
<dbReference type="Proteomes" id="UP000277108">
    <property type="component" value="Unassembled WGS sequence"/>
</dbReference>
<keyword evidence="6 11" id="KW-0547">Nucleotide-binding</keyword>
<keyword evidence="5" id="KW-0479">Metal-binding</keyword>
<dbReference type="Pfam" id="PF08245">
    <property type="entry name" value="Mur_ligase_M"/>
    <property type="match status" value="1"/>
</dbReference>
<dbReference type="FunFam" id="3.40.1190.10:FF:000011">
    <property type="entry name" value="Folylpolyglutamate synthase/dihydrofolate synthase"/>
    <property type="match status" value="1"/>
</dbReference>
<evidence type="ECO:0000256" key="4">
    <source>
        <dbReference type="ARBA" id="ARBA00022598"/>
    </source>
</evidence>
<evidence type="ECO:0000256" key="2">
    <source>
        <dbReference type="ARBA" id="ARBA00008276"/>
    </source>
</evidence>
<comment type="similarity">
    <text evidence="2 11">Belongs to the folylpolyglutamate synthase family.</text>
</comment>
<evidence type="ECO:0000313" key="14">
    <source>
        <dbReference type="EMBL" id="RPF58215.1"/>
    </source>
</evidence>
<dbReference type="Pfam" id="PF02875">
    <property type="entry name" value="Mur_ligase_C"/>
    <property type="match status" value="1"/>
</dbReference>
<dbReference type="GO" id="GO:0005737">
    <property type="term" value="C:cytoplasm"/>
    <property type="evidence" value="ECO:0007669"/>
    <property type="project" value="TreeGrafter"/>
</dbReference>
<dbReference type="Gene3D" id="3.90.190.20">
    <property type="entry name" value="Mur ligase, C-terminal domain"/>
    <property type="match status" value="1"/>
</dbReference>
<dbReference type="PANTHER" id="PTHR11136:SF0">
    <property type="entry name" value="DIHYDROFOLATE SYNTHETASE-RELATED"/>
    <property type="match status" value="1"/>
</dbReference>
<evidence type="ECO:0000259" key="12">
    <source>
        <dbReference type="Pfam" id="PF02875"/>
    </source>
</evidence>
<evidence type="ECO:0000313" key="15">
    <source>
        <dbReference type="Proteomes" id="UP000277108"/>
    </source>
</evidence>
<comment type="catalytic activity">
    <reaction evidence="10">
        <text>(6S)-5,6,7,8-tetrahydrofolyl-(gamma-L-Glu)(n) + L-glutamate + ATP = (6S)-5,6,7,8-tetrahydrofolyl-(gamma-L-Glu)(n+1) + ADP + phosphate + H(+)</text>
        <dbReference type="Rhea" id="RHEA:10580"/>
        <dbReference type="Rhea" id="RHEA-COMP:14738"/>
        <dbReference type="Rhea" id="RHEA-COMP:14740"/>
        <dbReference type="ChEBI" id="CHEBI:15378"/>
        <dbReference type="ChEBI" id="CHEBI:29985"/>
        <dbReference type="ChEBI" id="CHEBI:30616"/>
        <dbReference type="ChEBI" id="CHEBI:43474"/>
        <dbReference type="ChEBI" id="CHEBI:141005"/>
        <dbReference type="ChEBI" id="CHEBI:456216"/>
        <dbReference type="EC" id="6.3.2.17"/>
    </reaction>
</comment>
<dbReference type="SUPFAM" id="SSF53244">
    <property type="entry name" value="MurD-like peptide ligases, peptide-binding domain"/>
    <property type="match status" value="1"/>
</dbReference>
<reference evidence="14 15" key="1">
    <citation type="submission" date="2018-11" db="EMBL/GenBank/DDBJ databases">
        <title>Genomic Encyclopedia of Type Strains, Phase IV (KMG-IV): sequencing the most valuable type-strain genomes for metagenomic binning, comparative biology and taxonomic classification.</title>
        <authorList>
            <person name="Goeker M."/>
        </authorList>
    </citation>
    <scope>NUCLEOTIDE SEQUENCE [LARGE SCALE GENOMIC DNA]</scope>
    <source>
        <strain evidence="14 15">DSM 29158</strain>
    </source>
</reference>
<dbReference type="InterPro" id="IPR013221">
    <property type="entry name" value="Mur_ligase_cen"/>
</dbReference>
<keyword evidence="15" id="KW-1185">Reference proteome</keyword>
<evidence type="ECO:0000256" key="8">
    <source>
        <dbReference type="ARBA" id="ARBA00022842"/>
    </source>
</evidence>
<dbReference type="SUPFAM" id="SSF53623">
    <property type="entry name" value="MurD-like peptide ligases, catalytic domain"/>
    <property type="match status" value="1"/>
</dbReference>
<organism evidence="14 15">
    <name type="scientific">Abyssicoccus albus</name>
    <dbReference type="NCBI Taxonomy" id="1817405"/>
    <lineage>
        <taxon>Bacteria</taxon>
        <taxon>Bacillati</taxon>
        <taxon>Bacillota</taxon>
        <taxon>Bacilli</taxon>
        <taxon>Bacillales</taxon>
        <taxon>Abyssicoccaceae</taxon>
    </lineage>
</organism>
<evidence type="ECO:0000256" key="11">
    <source>
        <dbReference type="PIRNR" id="PIRNR001563"/>
    </source>
</evidence>
<evidence type="ECO:0000256" key="6">
    <source>
        <dbReference type="ARBA" id="ARBA00022741"/>
    </source>
</evidence>
<feature type="domain" description="Mur ligase C-terminal" evidence="12">
    <location>
        <begin position="295"/>
        <end position="407"/>
    </location>
</feature>
<keyword evidence="4 11" id="KW-0436">Ligase</keyword>